<sequence>MQSRNNQPKYYMLMEHLKEEILMGRIMPGEQIPSENTLTETHKLSRHTVRKAISMLVNEGYLYTEHGRGTFCLSRSSKRNDSKNIGVIMTYISEYIFPRVIEGIERVLSNNKYSIILKNTSNILNNEALYFEDLLSKDIEGLIIEPTKSALFSNNLKFYEAFDKHNIPYVFLHGDYRELEGKSKVVLDDVAGMYSVVEYLAKLGHKNIVGIFKADDTQGIDRHRGYAKALTDTGLPYDPDSVIWYHTEEQEIKPFAIIKQMLEEKRNIDAIACYNDEIAFKMFPLLNKLGLKVPDDISITGFDDSFLSENCPVKLTTVSHPKEVLGEEAAKILLQLINDKNYKNNPIQKIIIPKLIIKDSCRKR</sequence>
<keyword evidence="2" id="KW-0238">DNA-binding</keyword>
<dbReference type="Pfam" id="PF13377">
    <property type="entry name" value="Peripla_BP_3"/>
    <property type="match status" value="1"/>
</dbReference>
<keyword evidence="1" id="KW-0805">Transcription regulation</keyword>
<reference evidence="4 5" key="1">
    <citation type="submission" date="2020-09" db="EMBL/GenBank/DDBJ databases">
        <title>Characterization and genome sequencing of Ruminiclostridium sp. nov. MA18.</title>
        <authorList>
            <person name="Rettenmaier R."/>
            <person name="Kowollik M.-L."/>
            <person name="Liebl W."/>
            <person name="Zverlov V."/>
        </authorList>
    </citation>
    <scope>NUCLEOTIDE SEQUENCE [LARGE SCALE GENOMIC DNA]</scope>
    <source>
        <strain evidence="4 5">MA18</strain>
    </source>
</reference>
<dbReference type="PANTHER" id="PTHR30146:SF150">
    <property type="entry name" value="ARABINOSE METABOLISM TRANSCRIPTIONAL REPRESSOR"/>
    <property type="match status" value="1"/>
</dbReference>
<accession>A0A4U7JIQ4</accession>
<name>A0A4U7JIQ4_9FIRM</name>
<dbReference type="GO" id="GO:0003700">
    <property type="term" value="F:DNA-binding transcription factor activity"/>
    <property type="evidence" value="ECO:0007669"/>
    <property type="project" value="InterPro"/>
</dbReference>
<dbReference type="Pfam" id="PF00392">
    <property type="entry name" value="GntR"/>
    <property type="match status" value="1"/>
</dbReference>
<dbReference type="RefSeq" id="WP_137696097.1">
    <property type="nucleotide sequence ID" value="NZ_CP061336.1"/>
</dbReference>
<dbReference type="Gene3D" id="1.10.10.10">
    <property type="entry name" value="Winged helix-like DNA-binding domain superfamily/Winged helix DNA-binding domain"/>
    <property type="match status" value="1"/>
</dbReference>
<dbReference type="InterPro" id="IPR000524">
    <property type="entry name" value="Tscrpt_reg_HTH_GntR"/>
</dbReference>
<dbReference type="CDD" id="cd01541">
    <property type="entry name" value="PBP1_AraR"/>
    <property type="match status" value="1"/>
</dbReference>
<dbReference type="KEGG" id="rher:EHE19_009885"/>
<proteinExistence type="predicted"/>
<dbReference type="Gene3D" id="3.40.50.2300">
    <property type="match status" value="2"/>
</dbReference>
<dbReference type="Proteomes" id="UP000306409">
    <property type="component" value="Chromosome"/>
</dbReference>
<gene>
    <name evidence="4" type="ORF">EHE19_009885</name>
</gene>
<dbReference type="AlphaFoldDB" id="A0A4U7JIQ4"/>
<organism evidence="4 5">
    <name type="scientific">Ruminiclostridium herbifermentans</name>
    <dbReference type="NCBI Taxonomy" id="2488810"/>
    <lineage>
        <taxon>Bacteria</taxon>
        <taxon>Bacillati</taxon>
        <taxon>Bacillota</taxon>
        <taxon>Clostridia</taxon>
        <taxon>Eubacteriales</taxon>
        <taxon>Oscillospiraceae</taxon>
        <taxon>Ruminiclostridium</taxon>
    </lineage>
</organism>
<protein>
    <submittedName>
        <fullName evidence="4">GntR family transcriptional regulator</fullName>
    </submittedName>
</protein>
<dbReference type="CDD" id="cd07377">
    <property type="entry name" value="WHTH_GntR"/>
    <property type="match status" value="1"/>
</dbReference>
<dbReference type="PRINTS" id="PR00035">
    <property type="entry name" value="HTHGNTR"/>
</dbReference>
<dbReference type="PROSITE" id="PS50949">
    <property type="entry name" value="HTH_GNTR"/>
    <property type="match status" value="1"/>
</dbReference>
<dbReference type="SMART" id="SM00345">
    <property type="entry name" value="HTH_GNTR"/>
    <property type="match status" value="1"/>
</dbReference>
<dbReference type="SUPFAM" id="SSF46785">
    <property type="entry name" value="Winged helix' DNA-binding domain"/>
    <property type="match status" value="1"/>
</dbReference>
<dbReference type="GO" id="GO:0000976">
    <property type="term" value="F:transcription cis-regulatory region binding"/>
    <property type="evidence" value="ECO:0007669"/>
    <property type="project" value="TreeGrafter"/>
</dbReference>
<evidence type="ECO:0000256" key="1">
    <source>
        <dbReference type="ARBA" id="ARBA00023015"/>
    </source>
</evidence>
<dbReference type="SUPFAM" id="SSF53822">
    <property type="entry name" value="Periplasmic binding protein-like I"/>
    <property type="match status" value="1"/>
</dbReference>
<dbReference type="InterPro" id="IPR028082">
    <property type="entry name" value="Peripla_BP_I"/>
</dbReference>
<dbReference type="EMBL" id="CP061336">
    <property type="protein sequence ID" value="QNU68674.1"/>
    <property type="molecule type" value="Genomic_DNA"/>
</dbReference>
<dbReference type="InterPro" id="IPR033532">
    <property type="entry name" value="AraR_ligand_bind_dom"/>
</dbReference>
<evidence type="ECO:0000313" key="4">
    <source>
        <dbReference type="EMBL" id="QNU68674.1"/>
    </source>
</evidence>
<dbReference type="OrthoDB" id="9813468at2"/>
<dbReference type="PANTHER" id="PTHR30146">
    <property type="entry name" value="LACI-RELATED TRANSCRIPTIONAL REPRESSOR"/>
    <property type="match status" value="1"/>
</dbReference>
<evidence type="ECO:0000256" key="2">
    <source>
        <dbReference type="ARBA" id="ARBA00023125"/>
    </source>
</evidence>
<dbReference type="InterPro" id="IPR036388">
    <property type="entry name" value="WH-like_DNA-bd_sf"/>
</dbReference>
<keyword evidence="5" id="KW-1185">Reference proteome</keyword>
<dbReference type="InterPro" id="IPR036390">
    <property type="entry name" value="WH_DNA-bd_sf"/>
</dbReference>
<keyword evidence="3" id="KW-0804">Transcription</keyword>
<dbReference type="InterPro" id="IPR046335">
    <property type="entry name" value="LacI/GalR-like_sensor"/>
</dbReference>
<evidence type="ECO:0000313" key="5">
    <source>
        <dbReference type="Proteomes" id="UP000306409"/>
    </source>
</evidence>
<evidence type="ECO:0000256" key="3">
    <source>
        <dbReference type="ARBA" id="ARBA00023163"/>
    </source>
</evidence>